<dbReference type="CDD" id="cd00833">
    <property type="entry name" value="PKS"/>
    <property type="match status" value="1"/>
</dbReference>
<evidence type="ECO:0000256" key="7">
    <source>
        <dbReference type="ARBA" id="ARBA00023315"/>
    </source>
</evidence>
<keyword evidence="7" id="KW-0012">Acyltransferase</keyword>
<dbReference type="Pfam" id="PF02801">
    <property type="entry name" value="Ketoacyl-synt_C"/>
    <property type="match status" value="1"/>
</dbReference>
<dbReference type="InterPro" id="IPR020841">
    <property type="entry name" value="PKS_Beta-ketoAc_synthase_dom"/>
</dbReference>
<dbReference type="Gene3D" id="3.30.70.3290">
    <property type="match status" value="1"/>
</dbReference>
<dbReference type="InterPro" id="IPR016035">
    <property type="entry name" value="Acyl_Trfase/lysoPLipase"/>
</dbReference>
<sequence length="1033" mass="111061">MTTPTDKLVEALRTSLMENERLRQANQRLRDLESEPVAVVGMGCRLPGGVGSPRELWRLVVSGGDGVSGFPVDRGWDVEGLFDPDPDRVGKSYVREGGFLHDAAGFDAEFFEISPREALAMNPQQRLLLETSWEVFEDAGLDPGSLRGRDVGVFAGVMYHDYASRLSEIPPELEASLGVGNTGSVASGRLSYTFGLTGPAITVDTACSSSLVAVHLGVQALRSGECSMALAGGVAVMSTPATFVEFSRQRGLSPDGRCKPYAAAADGTGWSEGVALILLERLSDAIAAGHRIHAVIRGSAVNQDGASNGLTAPNGPAQQRVIRQALRNARLNSTDIDAVEGHGTGTTLGDPIEAQALIATYGHHRPDDQPLWLGSLKSNIGHTQAAAGAAGIIKMILAMQHGTLPQSLHIDEPTPQVDWSSGTVRLLTTNQPWPERQRPRRAAVSSFGVSGTNAHLILEQAPPPSEPQPEPQPGLFHHAPATLPLSAKTLPALREQAQRLATHLRDNPTTDLHHTSHHLTTGRAHLHHRAVVIAPDHPTALQALTALHTGDTHPNLVTGRATTTGKTVLVFPGQGSQWAGMGAHLLDTCPTFAARINDCATALAPHITWSLTDVLRQKPDAPTLDRVDVVQPASFAMMVALAELWRTLGITPDAVVGHSQGEIAAAHIAGALTLDDAAAIVALRSQAIADTLAGHGAMATLPLTLTETHKRIAPYHPHLEIAATNSPSFNVVAGDPTAIDDLLNHCDNDGIRARRIPVDYASHTSHVEKLHPTLTTLLRHITPTQAHTPFYSTVDQQFITDTTTLNAEYWYRNLRQPVQFHNAITDLAHHGHHTYIETSTHPVLTISIHNTLDQHPQPTTTTPTLRRDHDTPHQILTTAAHLHTHGTPITWPTTTPPPHTPTPPTYPFQHHTYWLHTTPQTSGGSIGVAADEPEDGMTLSERLAQQSPEEQAEALLDLVRTTATTALGRTEDLIGPDDPFFEVGFNSLTAVELRNTLNNATGLRLPVTLLFDHATPRMLAGHLQEQLLTRSPN</sequence>
<dbReference type="SUPFAM" id="SSF47336">
    <property type="entry name" value="ACP-like"/>
    <property type="match status" value="1"/>
</dbReference>
<dbReference type="SMART" id="SM00825">
    <property type="entry name" value="PKS_KS"/>
    <property type="match status" value="1"/>
</dbReference>
<dbReference type="InterPro" id="IPR006162">
    <property type="entry name" value="Ppantetheine_attach_site"/>
</dbReference>
<dbReference type="Pfam" id="PF00109">
    <property type="entry name" value="ketoacyl-synt"/>
    <property type="match status" value="1"/>
</dbReference>
<protein>
    <submittedName>
        <fullName evidence="10">Polyketide synthase</fullName>
    </submittedName>
</protein>
<keyword evidence="3" id="KW-0597">Phosphoprotein</keyword>
<dbReference type="Gene3D" id="1.10.1200.10">
    <property type="entry name" value="ACP-like"/>
    <property type="match status" value="1"/>
</dbReference>
<dbReference type="Pfam" id="PF16197">
    <property type="entry name" value="KAsynt_C_assoc"/>
    <property type="match status" value="1"/>
</dbReference>
<dbReference type="InterPro" id="IPR014043">
    <property type="entry name" value="Acyl_transferase_dom"/>
</dbReference>
<evidence type="ECO:0000259" key="8">
    <source>
        <dbReference type="PROSITE" id="PS50075"/>
    </source>
</evidence>
<dbReference type="PROSITE" id="PS52004">
    <property type="entry name" value="KS3_2"/>
    <property type="match status" value="1"/>
</dbReference>
<dbReference type="InterPro" id="IPR016036">
    <property type="entry name" value="Malonyl_transacylase_ACP-bd"/>
</dbReference>
<accession>A0A2H4RBZ3</accession>
<dbReference type="InterPro" id="IPR016039">
    <property type="entry name" value="Thiolase-like"/>
</dbReference>
<dbReference type="InterPro" id="IPR050091">
    <property type="entry name" value="PKS_NRPS_Biosynth_Enz"/>
</dbReference>
<name>A0A2H4RBZ3_9ACTN</name>
<dbReference type="InterPro" id="IPR015083">
    <property type="entry name" value="NorB/c/GfsB-D-like_docking"/>
</dbReference>
<dbReference type="InterPro" id="IPR009081">
    <property type="entry name" value="PP-bd_ACP"/>
</dbReference>
<keyword evidence="5" id="KW-0045">Antibiotic biosynthesis</keyword>
<dbReference type="GO" id="GO:0006633">
    <property type="term" value="P:fatty acid biosynthetic process"/>
    <property type="evidence" value="ECO:0007669"/>
    <property type="project" value="InterPro"/>
</dbReference>
<dbReference type="PROSITE" id="PS50075">
    <property type="entry name" value="CARRIER"/>
    <property type="match status" value="1"/>
</dbReference>
<organism evidence="10">
    <name type="scientific">Micromonospora sp. HK160111</name>
    <dbReference type="NCBI Taxonomy" id="1245497"/>
    <lineage>
        <taxon>Bacteria</taxon>
        <taxon>Bacillati</taxon>
        <taxon>Actinomycetota</taxon>
        <taxon>Actinomycetes</taxon>
        <taxon>Micromonosporales</taxon>
        <taxon>Micromonosporaceae</taxon>
        <taxon>Micromonospora</taxon>
    </lineage>
</organism>
<dbReference type="Gene3D" id="3.40.366.10">
    <property type="entry name" value="Malonyl-Coenzyme A Acyl Carrier Protein, domain 2"/>
    <property type="match status" value="1"/>
</dbReference>
<dbReference type="SUPFAM" id="SSF52151">
    <property type="entry name" value="FabD/lysophospholipase-like"/>
    <property type="match status" value="1"/>
</dbReference>
<evidence type="ECO:0000256" key="5">
    <source>
        <dbReference type="ARBA" id="ARBA00023194"/>
    </source>
</evidence>
<keyword evidence="4" id="KW-0808">Transferase</keyword>
<dbReference type="Pfam" id="PF00698">
    <property type="entry name" value="Acyl_transf_1"/>
    <property type="match status" value="1"/>
</dbReference>
<dbReference type="SMART" id="SM00827">
    <property type="entry name" value="PKS_AT"/>
    <property type="match status" value="1"/>
</dbReference>
<proteinExistence type="predicted"/>
<dbReference type="Gene3D" id="3.40.47.10">
    <property type="match status" value="1"/>
</dbReference>
<dbReference type="GO" id="GO:0031177">
    <property type="term" value="F:phosphopantetheine binding"/>
    <property type="evidence" value="ECO:0007669"/>
    <property type="project" value="InterPro"/>
</dbReference>
<dbReference type="InterPro" id="IPR014030">
    <property type="entry name" value="Ketoacyl_synth_N"/>
</dbReference>
<evidence type="ECO:0000256" key="1">
    <source>
        <dbReference type="ARBA" id="ARBA00001957"/>
    </source>
</evidence>
<dbReference type="PANTHER" id="PTHR43775:SF51">
    <property type="entry name" value="INACTIVE PHENOLPHTHIOCEROL SYNTHESIS POLYKETIDE SYNTHASE TYPE I PKS1-RELATED"/>
    <property type="match status" value="1"/>
</dbReference>
<evidence type="ECO:0000259" key="9">
    <source>
        <dbReference type="PROSITE" id="PS52004"/>
    </source>
</evidence>
<dbReference type="FunFam" id="3.40.47.10:FF:000019">
    <property type="entry name" value="Polyketide synthase type I"/>
    <property type="match status" value="1"/>
</dbReference>
<keyword evidence="6" id="KW-0511">Multifunctional enzyme</keyword>
<feature type="domain" description="Ketosynthase family 3 (KS3)" evidence="9">
    <location>
        <begin position="34"/>
        <end position="460"/>
    </location>
</feature>
<dbReference type="GO" id="GO:0004312">
    <property type="term" value="F:fatty acid synthase activity"/>
    <property type="evidence" value="ECO:0007669"/>
    <property type="project" value="TreeGrafter"/>
</dbReference>
<evidence type="ECO:0000256" key="3">
    <source>
        <dbReference type="ARBA" id="ARBA00022553"/>
    </source>
</evidence>
<evidence type="ECO:0000313" key="10">
    <source>
        <dbReference type="EMBL" id="ATY46594.1"/>
    </source>
</evidence>
<dbReference type="InterPro" id="IPR001227">
    <property type="entry name" value="Ac_transferase_dom_sf"/>
</dbReference>
<dbReference type="Pfam" id="PF00550">
    <property type="entry name" value="PP-binding"/>
    <property type="match status" value="1"/>
</dbReference>
<dbReference type="PROSITE" id="PS00012">
    <property type="entry name" value="PHOSPHOPANTETHEINE"/>
    <property type="match status" value="1"/>
</dbReference>
<dbReference type="EMBL" id="MG018799">
    <property type="protein sequence ID" value="ATY46594.1"/>
    <property type="molecule type" value="Genomic_DNA"/>
</dbReference>
<dbReference type="GO" id="GO:0033068">
    <property type="term" value="P:macrolide biosynthetic process"/>
    <property type="evidence" value="ECO:0007669"/>
    <property type="project" value="UniProtKB-ARBA"/>
</dbReference>
<dbReference type="GO" id="GO:0004315">
    <property type="term" value="F:3-oxoacyl-[acyl-carrier-protein] synthase activity"/>
    <property type="evidence" value="ECO:0007669"/>
    <property type="project" value="InterPro"/>
</dbReference>
<dbReference type="Pfam" id="PF08990">
    <property type="entry name" value="Docking"/>
    <property type="match status" value="1"/>
</dbReference>
<evidence type="ECO:0000256" key="6">
    <source>
        <dbReference type="ARBA" id="ARBA00023268"/>
    </source>
</evidence>
<dbReference type="PROSITE" id="PS00606">
    <property type="entry name" value="KS3_1"/>
    <property type="match status" value="1"/>
</dbReference>
<evidence type="ECO:0000256" key="2">
    <source>
        <dbReference type="ARBA" id="ARBA00022450"/>
    </source>
</evidence>
<dbReference type="SUPFAM" id="SSF55048">
    <property type="entry name" value="Probable ACP-binding domain of malonyl-CoA ACP transacylase"/>
    <property type="match status" value="1"/>
</dbReference>
<reference evidence="10" key="1">
    <citation type="submission" date="2017-09" db="EMBL/GenBank/DDBJ databases">
        <title>Overexpression of SARP Promote the Production of Pentaketide-type Ansamycins in Micromonospora sp. HK160111.</title>
        <authorList>
            <person name="Li W."/>
            <person name="Wang H."/>
        </authorList>
    </citation>
    <scope>NUCLEOTIDE SEQUENCE</scope>
    <source>
        <strain evidence="10">HK160111</strain>
    </source>
</reference>
<dbReference type="SMART" id="SM00823">
    <property type="entry name" value="PKS_PP"/>
    <property type="match status" value="1"/>
</dbReference>
<dbReference type="InterPro" id="IPR018201">
    <property type="entry name" value="Ketoacyl_synth_AS"/>
</dbReference>
<dbReference type="InterPro" id="IPR020806">
    <property type="entry name" value="PKS_PP-bd"/>
</dbReference>
<dbReference type="InterPro" id="IPR032821">
    <property type="entry name" value="PKS_assoc"/>
</dbReference>
<evidence type="ECO:0000256" key="4">
    <source>
        <dbReference type="ARBA" id="ARBA00022679"/>
    </source>
</evidence>
<dbReference type="InterPro" id="IPR014031">
    <property type="entry name" value="Ketoacyl_synth_C"/>
</dbReference>
<dbReference type="SMART" id="SM01294">
    <property type="entry name" value="PKS_PP_betabranch"/>
    <property type="match status" value="1"/>
</dbReference>
<gene>
    <name evidence="10" type="primary">mas11</name>
</gene>
<comment type="cofactor">
    <cofactor evidence="1">
        <name>pantetheine 4'-phosphate</name>
        <dbReference type="ChEBI" id="CHEBI:47942"/>
    </cofactor>
</comment>
<feature type="domain" description="Carrier" evidence="8">
    <location>
        <begin position="953"/>
        <end position="1027"/>
    </location>
</feature>
<dbReference type="InterPro" id="IPR036736">
    <property type="entry name" value="ACP-like_sf"/>
</dbReference>
<dbReference type="SUPFAM" id="SSF53901">
    <property type="entry name" value="Thiolase-like"/>
    <property type="match status" value="1"/>
</dbReference>
<dbReference type="PANTHER" id="PTHR43775">
    <property type="entry name" value="FATTY ACID SYNTHASE"/>
    <property type="match status" value="1"/>
</dbReference>
<dbReference type="FunFam" id="3.40.366.10:FF:000002">
    <property type="entry name" value="Probable polyketide synthase 2"/>
    <property type="match status" value="1"/>
</dbReference>
<dbReference type="AlphaFoldDB" id="A0A2H4RBZ3"/>
<keyword evidence="2" id="KW-0596">Phosphopantetheine</keyword>